<dbReference type="Proteomes" id="UP000199220">
    <property type="component" value="Unassembled WGS sequence"/>
</dbReference>
<reference evidence="9" key="1">
    <citation type="submission" date="2016-10" db="EMBL/GenBank/DDBJ databases">
        <authorList>
            <person name="Varghese N."/>
            <person name="Submissions S."/>
        </authorList>
    </citation>
    <scope>NUCLEOTIDE SEQUENCE [LARGE SCALE GENOMIC DNA]</scope>
    <source>
        <strain evidence="9">DSM 21368</strain>
    </source>
</reference>
<keyword evidence="4" id="KW-0804">Transcription</keyword>
<dbReference type="SUPFAM" id="SSF88659">
    <property type="entry name" value="Sigma3 and sigma4 domains of RNA polymerase sigma factors"/>
    <property type="match status" value="1"/>
</dbReference>
<dbReference type="Gene3D" id="1.10.1740.10">
    <property type="match status" value="1"/>
</dbReference>
<dbReference type="GO" id="GO:0003677">
    <property type="term" value="F:DNA binding"/>
    <property type="evidence" value="ECO:0007669"/>
    <property type="project" value="InterPro"/>
</dbReference>
<dbReference type="GO" id="GO:0016987">
    <property type="term" value="F:sigma factor activity"/>
    <property type="evidence" value="ECO:0007669"/>
    <property type="project" value="UniProtKB-KW"/>
</dbReference>
<evidence type="ECO:0000256" key="3">
    <source>
        <dbReference type="ARBA" id="ARBA00023082"/>
    </source>
</evidence>
<evidence type="ECO:0000313" key="9">
    <source>
        <dbReference type="Proteomes" id="UP000199220"/>
    </source>
</evidence>
<dbReference type="Pfam" id="PF04542">
    <property type="entry name" value="Sigma70_r2"/>
    <property type="match status" value="1"/>
</dbReference>
<feature type="domain" description="DUF6596" evidence="7">
    <location>
        <begin position="183"/>
        <end position="282"/>
    </location>
</feature>
<dbReference type="InterPro" id="IPR036388">
    <property type="entry name" value="WH-like_DNA-bd_sf"/>
</dbReference>
<dbReference type="InterPro" id="IPR007627">
    <property type="entry name" value="RNA_pol_sigma70_r2"/>
</dbReference>
<dbReference type="Pfam" id="PF20239">
    <property type="entry name" value="DUF6596"/>
    <property type="match status" value="1"/>
</dbReference>
<dbReference type="EMBL" id="FNTX01000002">
    <property type="protein sequence ID" value="SEE93414.1"/>
    <property type="molecule type" value="Genomic_DNA"/>
</dbReference>
<dbReference type="InterPro" id="IPR013325">
    <property type="entry name" value="RNA_pol_sigma_r2"/>
</dbReference>
<evidence type="ECO:0000259" key="6">
    <source>
        <dbReference type="Pfam" id="PF08281"/>
    </source>
</evidence>
<dbReference type="InterPro" id="IPR046531">
    <property type="entry name" value="DUF6596"/>
</dbReference>
<dbReference type="SUPFAM" id="SSF88946">
    <property type="entry name" value="Sigma2 domain of RNA polymerase sigma factors"/>
    <property type="match status" value="1"/>
</dbReference>
<dbReference type="Gene3D" id="1.10.10.10">
    <property type="entry name" value="Winged helix-like DNA-binding domain superfamily/Winged helix DNA-binding domain"/>
    <property type="match status" value="1"/>
</dbReference>
<dbReference type="InterPro" id="IPR013249">
    <property type="entry name" value="RNA_pol_sigma70_r4_t2"/>
</dbReference>
<proteinExistence type="inferred from homology"/>
<dbReference type="PANTHER" id="PTHR47756">
    <property type="entry name" value="BLL6612 PROTEIN-RELATED"/>
    <property type="match status" value="1"/>
</dbReference>
<keyword evidence="9" id="KW-1185">Reference proteome</keyword>
<dbReference type="NCBIfam" id="TIGR02937">
    <property type="entry name" value="sigma70-ECF"/>
    <property type="match status" value="1"/>
</dbReference>
<comment type="similarity">
    <text evidence="1">Belongs to the sigma-70 factor family. ECF subfamily.</text>
</comment>
<feature type="domain" description="RNA polymerase sigma factor 70 region 4 type 2" evidence="6">
    <location>
        <begin position="114"/>
        <end position="164"/>
    </location>
</feature>
<evidence type="ECO:0000256" key="4">
    <source>
        <dbReference type="ARBA" id="ARBA00023163"/>
    </source>
</evidence>
<evidence type="ECO:0000313" key="8">
    <source>
        <dbReference type="EMBL" id="SEE93414.1"/>
    </source>
</evidence>
<sequence length="419" mass="45949">MTTPEPGVVEATLRELAPQALAALVRHRGRFDMCEDAVQEAMIEADARWRARGVPEKPLGWLLTVASRRLTDQIRQEMSRHRRETVVATRVPDDEQVAPPADATTASDDALALLFMCCHAALTPTSRIALTLRAVGGLTTAQIARAFLVPEATMAQRISRAKQQIRAAGATFETPSAAVVRERLGAVLHVLYLIFNEGYVASSGPDLHRVELTEEAIRLTRQVRRLLPEDGEVAGLLALMLLTDARRPARTRADGSLVPLADQDRTLWDRSAIDEGVTLLSQYLPRTRTGPFQLQAAIAAVHAEAPTAEDTDWPQILAIYDVLSGFTSNPMVALNRAVAVAMVHGARTGLDLLDRLSDDRALAGHHRWHAVRAHLFELAGDLVHARASFTEAAKRATSLPEQRYLQEQVVRLTTHDDGT</sequence>
<dbReference type="RefSeq" id="WP_089774480.1">
    <property type="nucleotide sequence ID" value="NZ_FNTX01000002.1"/>
</dbReference>
<name>A0A1H5MVP4_9MICO</name>
<dbReference type="InterPro" id="IPR013324">
    <property type="entry name" value="RNA_pol_sigma_r3/r4-like"/>
</dbReference>
<dbReference type="GO" id="GO:0006352">
    <property type="term" value="P:DNA-templated transcription initiation"/>
    <property type="evidence" value="ECO:0007669"/>
    <property type="project" value="InterPro"/>
</dbReference>
<evidence type="ECO:0000256" key="2">
    <source>
        <dbReference type="ARBA" id="ARBA00023015"/>
    </source>
</evidence>
<dbReference type="STRING" id="648782.SAMN04488554_3685"/>
<feature type="domain" description="RNA polymerase sigma-70 region 2" evidence="5">
    <location>
        <begin position="14"/>
        <end position="77"/>
    </location>
</feature>
<evidence type="ECO:0000256" key="1">
    <source>
        <dbReference type="ARBA" id="ARBA00010641"/>
    </source>
</evidence>
<evidence type="ECO:0000259" key="5">
    <source>
        <dbReference type="Pfam" id="PF04542"/>
    </source>
</evidence>
<gene>
    <name evidence="8" type="ORF">SAMN04488554_3685</name>
</gene>
<dbReference type="PANTHER" id="PTHR47756:SF2">
    <property type="entry name" value="BLL6612 PROTEIN"/>
    <property type="match status" value="1"/>
</dbReference>
<dbReference type="Pfam" id="PF08281">
    <property type="entry name" value="Sigma70_r4_2"/>
    <property type="match status" value="1"/>
</dbReference>
<keyword evidence="2" id="KW-0805">Transcription regulation</keyword>
<dbReference type="AlphaFoldDB" id="A0A1H5MVP4"/>
<dbReference type="OrthoDB" id="9780299at2"/>
<dbReference type="InterPro" id="IPR014284">
    <property type="entry name" value="RNA_pol_sigma-70_dom"/>
</dbReference>
<keyword evidence="3" id="KW-0731">Sigma factor</keyword>
<accession>A0A1H5MVP4</accession>
<protein>
    <submittedName>
        <fullName evidence="8">RNA polymerase sigma factor, sigma-70 family</fullName>
    </submittedName>
</protein>
<evidence type="ECO:0000259" key="7">
    <source>
        <dbReference type="Pfam" id="PF20239"/>
    </source>
</evidence>
<organism evidence="8 9">
    <name type="scientific">Ruania alba</name>
    <dbReference type="NCBI Taxonomy" id="648782"/>
    <lineage>
        <taxon>Bacteria</taxon>
        <taxon>Bacillati</taxon>
        <taxon>Actinomycetota</taxon>
        <taxon>Actinomycetes</taxon>
        <taxon>Micrococcales</taxon>
        <taxon>Ruaniaceae</taxon>
        <taxon>Ruania</taxon>
    </lineage>
</organism>